<reference evidence="2 3" key="1">
    <citation type="submission" date="2019-02" db="EMBL/GenBank/DDBJ databases">
        <title>Deep-cultivation of Planctomycetes and their phenomic and genomic characterization uncovers novel biology.</title>
        <authorList>
            <person name="Wiegand S."/>
            <person name="Jogler M."/>
            <person name="Boedeker C."/>
            <person name="Pinto D."/>
            <person name="Vollmers J."/>
            <person name="Rivas-Marin E."/>
            <person name="Kohn T."/>
            <person name="Peeters S.H."/>
            <person name="Heuer A."/>
            <person name="Rast P."/>
            <person name="Oberbeckmann S."/>
            <person name="Bunk B."/>
            <person name="Jeske O."/>
            <person name="Meyerdierks A."/>
            <person name="Storesund J.E."/>
            <person name="Kallscheuer N."/>
            <person name="Luecker S."/>
            <person name="Lage O.M."/>
            <person name="Pohl T."/>
            <person name="Merkel B.J."/>
            <person name="Hornburger P."/>
            <person name="Mueller R.-W."/>
            <person name="Bruemmer F."/>
            <person name="Labrenz M."/>
            <person name="Spormann A.M."/>
            <person name="Op den Camp H."/>
            <person name="Overmann J."/>
            <person name="Amann R."/>
            <person name="Jetten M.S.M."/>
            <person name="Mascher T."/>
            <person name="Medema M.H."/>
            <person name="Devos D.P."/>
            <person name="Kaster A.-K."/>
            <person name="Ovreas L."/>
            <person name="Rohde M."/>
            <person name="Galperin M.Y."/>
            <person name="Jogler C."/>
        </authorList>
    </citation>
    <scope>NUCLEOTIDE SEQUENCE [LARGE SCALE GENOMIC DNA]</scope>
    <source>
        <strain evidence="2 3">ETA_A1</strain>
    </source>
</reference>
<dbReference type="Gene3D" id="2.120.10.30">
    <property type="entry name" value="TolB, C-terminal domain"/>
    <property type="match status" value="1"/>
</dbReference>
<protein>
    <recommendedName>
        <fullName evidence="4">SMP-30/Gluconolactonase/LRE-like region domain-containing protein</fullName>
    </recommendedName>
</protein>
<dbReference type="KEGG" id="uli:ETAA1_50300"/>
<keyword evidence="3" id="KW-1185">Reference proteome</keyword>
<evidence type="ECO:0000313" key="2">
    <source>
        <dbReference type="EMBL" id="QDU23040.1"/>
    </source>
</evidence>
<dbReference type="AlphaFoldDB" id="A0A517XZW0"/>
<sequence length="164" mass="17429" precursor="true">MRPLGVAVVLLVAPAAAAQDVPLSQLLIDGEHWTKLDGPWNHLSRAEVAVATAGGTTEYSWKAGELFLHARQLPNGVRAPYAPLRVPSGGQPKVTELAADLDGRIYAATPVGVQVFDPTGRLCGVVAPPVYGAGVELVWFADDRLVVVVNGTRYARRVRTRGAN</sequence>
<feature type="signal peptide" evidence="1">
    <location>
        <begin position="1"/>
        <end position="18"/>
    </location>
</feature>
<evidence type="ECO:0000313" key="3">
    <source>
        <dbReference type="Proteomes" id="UP000319576"/>
    </source>
</evidence>
<dbReference type="Proteomes" id="UP000319576">
    <property type="component" value="Chromosome"/>
</dbReference>
<gene>
    <name evidence="2" type="ORF">ETAA1_50300</name>
</gene>
<name>A0A517XZW0_9BACT</name>
<dbReference type="SUPFAM" id="SSF63829">
    <property type="entry name" value="Calcium-dependent phosphotriesterase"/>
    <property type="match status" value="1"/>
</dbReference>
<keyword evidence="1" id="KW-0732">Signal</keyword>
<dbReference type="OrthoDB" id="272794at2"/>
<proteinExistence type="predicted"/>
<dbReference type="EMBL" id="CP036273">
    <property type="protein sequence ID" value="QDU23040.1"/>
    <property type="molecule type" value="Genomic_DNA"/>
</dbReference>
<dbReference type="InterPro" id="IPR011042">
    <property type="entry name" value="6-blade_b-propeller_TolB-like"/>
</dbReference>
<dbReference type="RefSeq" id="WP_145243143.1">
    <property type="nucleotide sequence ID" value="NZ_CP036273.1"/>
</dbReference>
<accession>A0A517XZW0</accession>
<evidence type="ECO:0008006" key="4">
    <source>
        <dbReference type="Google" id="ProtNLM"/>
    </source>
</evidence>
<organism evidence="2 3">
    <name type="scientific">Urbifossiella limnaea</name>
    <dbReference type="NCBI Taxonomy" id="2528023"/>
    <lineage>
        <taxon>Bacteria</taxon>
        <taxon>Pseudomonadati</taxon>
        <taxon>Planctomycetota</taxon>
        <taxon>Planctomycetia</taxon>
        <taxon>Gemmatales</taxon>
        <taxon>Gemmataceae</taxon>
        <taxon>Urbifossiella</taxon>
    </lineage>
</organism>
<feature type="chain" id="PRO_5021751861" description="SMP-30/Gluconolactonase/LRE-like region domain-containing protein" evidence="1">
    <location>
        <begin position="19"/>
        <end position="164"/>
    </location>
</feature>
<evidence type="ECO:0000256" key="1">
    <source>
        <dbReference type="SAM" id="SignalP"/>
    </source>
</evidence>